<keyword evidence="1" id="KW-0805">Transcription regulation</keyword>
<dbReference type="InterPro" id="IPR036390">
    <property type="entry name" value="WH_DNA-bd_sf"/>
</dbReference>
<dbReference type="Gene3D" id="1.20.120.530">
    <property type="entry name" value="GntR ligand-binding domain-like"/>
    <property type="match status" value="1"/>
</dbReference>
<protein>
    <submittedName>
        <fullName evidence="6">GntR family transcriptional regulator</fullName>
    </submittedName>
</protein>
<evidence type="ECO:0000259" key="5">
    <source>
        <dbReference type="PROSITE" id="PS50949"/>
    </source>
</evidence>
<dbReference type="SUPFAM" id="SSF48008">
    <property type="entry name" value="GntR ligand-binding domain-like"/>
    <property type="match status" value="1"/>
</dbReference>
<feature type="domain" description="HTH gntR-type" evidence="5">
    <location>
        <begin position="27"/>
        <end position="94"/>
    </location>
</feature>
<feature type="compositionally biased region" description="Basic and acidic residues" evidence="4">
    <location>
        <begin position="9"/>
        <end position="20"/>
    </location>
</feature>
<comment type="caution">
    <text evidence="6">The sequence shown here is derived from an EMBL/GenBank/DDBJ whole genome shotgun (WGS) entry which is preliminary data.</text>
</comment>
<accession>A0ABT2LLB1</accession>
<dbReference type="Proteomes" id="UP001320831">
    <property type="component" value="Unassembled WGS sequence"/>
</dbReference>
<feature type="region of interest" description="Disordered" evidence="4">
    <location>
        <begin position="1"/>
        <end position="25"/>
    </location>
</feature>
<dbReference type="Gene3D" id="1.10.10.10">
    <property type="entry name" value="Winged helix-like DNA-binding domain superfamily/Winged helix DNA-binding domain"/>
    <property type="match status" value="2"/>
</dbReference>
<sequence length="345" mass="38683">MSISPARSRRGESEQPRAGREGAGPAPRLYQRAFDILAAQIEDGVLAPGARLIETAVADQFGISRAPARRALAELERSGLLVKTTGRGYAVRAPAKGAGSSGVATPREDIRLTSRSSWERIYAEVEDEIIGRISFASWRVNEAELARCYHVSRTVARDVVGRLQQRGVIRKDERSRWYAPALTPEHVGELYELRSILEPVALTKAAPSLPRDFLLDMRKHLEEAIAHADAIEGPTLDRLEEEMHVALLQYCGNRTLMQAITLPQSLLIAHRFLYRWTPRLFNTEPFLPEHLEVLRHLESGDVDKAASALEHHLKVSAGRALARVDVIRREFQAESLPYLERLQEK</sequence>
<dbReference type="SMART" id="SM00345">
    <property type="entry name" value="HTH_GNTR"/>
    <property type="match status" value="2"/>
</dbReference>
<dbReference type="Pfam" id="PF00392">
    <property type="entry name" value="GntR"/>
    <property type="match status" value="1"/>
</dbReference>
<dbReference type="CDD" id="cd07377">
    <property type="entry name" value="WHTH_GntR"/>
    <property type="match status" value="1"/>
</dbReference>
<evidence type="ECO:0000256" key="2">
    <source>
        <dbReference type="ARBA" id="ARBA00023125"/>
    </source>
</evidence>
<dbReference type="InterPro" id="IPR036388">
    <property type="entry name" value="WH-like_DNA-bd_sf"/>
</dbReference>
<evidence type="ECO:0000256" key="3">
    <source>
        <dbReference type="ARBA" id="ARBA00023163"/>
    </source>
</evidence>
<dbReference type="InterPro" id="IPR011711">
    <property type="entry name" value="GntR_C"/>
</dbReference>
<reference evidence="6 7" key="1">
    <citation type="submission" date="2022-09" db="EMBL/GenBank/DDBJ databases">
        <title>Chelativorans salina sp. nov., a novel slightly halophilic bacterium isolated from a saline lake sediment enrichment.</title>
        <authorList>
            <person name="Gao L."/>
            <person name="Fang B.-Z."/>
            <person name="Li W.-J."/>
        </authorList>
    </citation>
    <scope>NUCLEOTIDE SEQUENCE [LARGE SCALE GENOMIC DNA]</scope>
    <source>
        <strain evidence="6 7">EGI FJ00035</strain>
    </source>
</reference>
<evidence type="ECO:0000256" key="1">
    <source>
        <dbReference type="ARBA" id="ARBA00023015"/>
    </source>
</evidence>
<dbReference type="InterPro" id="IPR008920">
    <property type="entry name" value="TF_FadR/GntR_C"/>
</dbReference>
<dbReference type="PANTHER" id="PTHR43537">
    <property type="entry name" value="TRANSCRIPTIONAL REGULATOR, GNTR FAMILY"/>
    <property type="match status" value="1"/>
</dbReference>
<dbReference type="EMBL" id="JAOCZP010000001">
    <property type="protein sequence ID" value="MCT7374178.1"/>
    <property type="molecule type" value="Genomic_DNA"/>
</dbReference>
<evidence type="ECO:0000313" key="7">
    <source>
        <dbReference type="Proteomes" id="UP001320831"/>
    </source>
</evidence>
<evidence type="ECO:0000256" key="4">
    <source>
        <dbReference type="SAM" id="MobiDB-lite"/>
    </source>
</evidence>
<dbReference type="InterPro" id="IPR000524">
    <property type="entry name" value="Tscrpt_reg_HTH_GntR"/>
</dbReference>
<proteinExistence type="predicted"/>
<dbReference type="SUPFAM" id="SSF46785">
    <property type="entry name" value="Winged helix' DNA-binding domain"/>
    <property type="match status" value="2"/>
</dbReference>
<dbReference type="PROSITE" id="PS50949">
    <property type="entry name" value="HTH_GNTR"/>
    <property type="match status" value="1"/>
</dbReference>
<gene>
    <name evidence="6" type="ORF">N5A92_03920</name>
</gene>
<keyword evidence="3" id="KW-0804">Transcription</keyword>
<dbReference type="SMART" id="SM00895">
    <property type="entry name" value="FCD"/>
    <property type="match status" value="1"/>
</dbReference>
<name>A0ABT2LLB1_9HYPH</name>
<organism evidence="6 7">
    <name type="scientific">Chelativorans salis</name>
    <dbReference type="NCBI Taxonomy" id="2978478"/>
    <lineage>
        <taxon>Bacteria</taxon>
        <taxon>Pseudomonadati</taxon>
        <taxon>Pseudomonadota</taxon>
        <taxon>Alphaproteobacteria</taxon>
        <taxon>Hyphomicrobiales</taxon>
        <taxon>Phyllobacteriaceae</taxon>
        <taxon>Chelativorans</taxon>
    </lineage>
</organism>
<evidence type="ECO:0000313" key="6">
    <source>
        <dbReference type="EMBL" id="MCT7374178.1"/>
    </source>
</evidence>
<dbReference type="RefSeq" id="WP_260900545.1">
    <property type="nucleotide sequence ID" value="NZ_JAOCZP010000001.1"/>
</dbReference>
<dbReference type="PANTHER" id="PTHR43537:SF5">
    <property type="entry name" value="UXU OPERON TRANSCRIPTIONAL REGULATOR"/>
    <property type="match status" value="1"/>
</dbReference>
<keyword evidence="2" id="KW-0238">DNA-binding</keyword>
<keyword evidence="7" id="KW-1185">Reference proteome</keyword>
<dbReference type="Pfam" id="PF07729">
    <property type="entry name" value="FCD"/>
    <property type="match status" value="1"/>
</dbReference>